<dbReference type="Proteomes" id="UP001244011">
    <property type="component" value="Unassembled WGS sequence"/>
</dbReference>
<dbReference type="SUPFAM" id="SSF56784">
    <property type="entry name" value="HAD-like"/>
    <property type="match status" value="1"/>
</dbReference>
<reference evidence="9" key="1">
    <citation type="submission" date="2023-06" db="EMBL/GenBank/DDBJ databases">
        <title>Genome-scale phylogeny and comparative genomics of the fungal order Sordariales.</title>
        <authorList>
            <consortium name="Lawrence Berkeley National Laboratory"/>
            <person name="Hensen N."/>
            <person name="Bonometti L."/>
            <person name="Westerberg I."/>
            <person name="Brannstrom I.O."/>
            <person name="Guillou S."/>
            <person name="Cros-Aarteil S."/>
            <person name="Calhoun S."/>
            <person name="Haridas S."/>
            <person name="Kuo A."/>
            <person name="Mondo S."/>
            <person name="Pangilinan J."/>
            <person name="Riley R."/>
            <person name="Labutti K."/>
            <person name="Andreopoulos B."/>
            <person name="Lipzen A."/>
            <person name="Chen C."/>
            <person name="Yanf M."/>
            <person name="Daum C."/>
            <person name="Ng V."/>
            <person name="Clum A."/>
            <person name="Steindorff A."/>
            <person name="Ohm R."/>
            <person name="Martin F."/>
            <person name="Silar P."/>
            <person name="Natvig D."/>
            <person name="Lalanne C."/>
            <person name="Gautier V."/>
            <person name="Ament-Velasquez S.L."/>
            <person name="Kruys A."/>
            <person name="Hutchinson M.I."/>
            <person name="Powell A.J."/>
            <person name="Barry K."/>
            <person name="Miller A.N."/>
            <person name="Grigoriev I.V."/>
            <person name="Debuchy R."/>
            <person name="Gladieux P."/>
            <person name="Thoren M.H."/>
            <person name="Johannesson H."/>
        </authorList>
    </citation>
    <scope>NUCLEOTIDE SEQUENCE</scope>
    <source>
        <strain evidence="9">8032-3</strain>
    </source>
</reference>
<keyword evidence="10" id="KW-1185">Reference proteome</keyword>
<dbReference type="Gene3D" id="3.40.50.1000">
    <property type="entry name" value="HAD superfamily/HAD-like"/>
    <property type="match status" value="1"/>
</dbReference>
<evidence type="ECO:0000256" key="5">
    <source>
        <dbReference type="ARBA" id="ARBA00022842"/>
    </source>
</evidence>
<dbReference type="GO" id="GO:0005634">
    <property type="term" value="C:nucleus"/>
    <property type="evidence" value="ECO:0007669"/>
    <property type="project" value="UniProtKB-SubCell"/>
</dbReference>
<dbReference type="GO" id="GO:0019509">
    <property type="term" value="P:L-methionine salvage from methylthioadenosine"/>
    <property type="evidence" value="ECO:0007669"/>
    <property type="project" value="UniProtKB-UniRule"/>
</dbReference>
<evidence type="ECO:0000256" key="2">
    <source>
        <dbReference type="ARBA" id="ARBA00022605"/>
    </source>
</evidence>
<dbReference type="InterPro" id="IPR023214">
    <property type="entry name" value="HAD_sf"/>
</dbReference>
<feature type="binding site" evidence="8">
    <location>
        <position position="166"/>
    </location>
    <ligand>
        <name>substrate</name>
    </ligand>
</feature>
<feature type="binding site" evidence="8">
    <location>
        <begin position="129"/>
        <end position="130"/>
    </location>
    <ligand>
        <name>substrate</name>
    </ligand>
</feature>
<organism evidence="9 10">
    <name type="scientific">Phialemonium atrogriseum</name>
    <dbReference type="NCBI Taxonomy" id="1093897"/>
    <lineage>
        <taxon>Eukaryota</taxon>
        <taxon>Fungi</taxon>
        <taxon>Dikarya</taxon>
        <taxon>Ascomycota</taxon>
        <taxon>Pezizomycotina</taxon>
        <taxon>Sordariomycetes</taxon>
        <taxon>Sordariomycetidae</taxon>
        <taxon>Cephalothecales</taxon>
        <taxon>Cephalothecaceae</taxon>
        <taxon>Phialemonium</taxon>
    </lineage>
</organism>
<dbReference type="EC" id="3.1.3.77" evidence="8"/>
<dbReference type="HAMAP" id="MF_03117">
    <property type="entry name" value="Salvage_MtnC_euk"/>
    <property type="match status" value="1"/>
</dbReference>
<evidence type="ECO:0000256" key="3">
    <source>
        <dbReference type="ARBA" id="ARBA00022723"/>
    </source>
</evidence>
<dbReference type="InterPro" id="IPR023943">
    <property type="entry name" value="Enolase-ppase_E1"/>
</dbReference>
<feature type="binding site" evidence="8">
    <location>
        <position position="17"/>
    </location>
    <ligand>
        <name>Mg(2+)</name>
        <dbReference type="ChEBI" id="CHEBI:18420"/>
    </ligand>
</feature>
<keyword evidence="6 8" id="KW-0486">Methionine biosynthesis</keyword>
<dbReference type="GO" id="GO:0043874">
    <property type="term" value="F:acireductone synthase activity"/>
    <property type="evidence" value="ECO:0007669"/>
    <property type="project" value="UniProtKB-EC"/>
</dbReference>
<name>A0AAJ0C5D9_9PEZI</name>
<comment type="pathway">
    <text evidence="8">Amino-acid biosynthesis; L-methionine biosynthesis via salvage pathway; L-methionine from S-methyl-5-thio-alpha-D-ribose 1-phosphate: step 3/6.</text>
</comment>
<comment type="caution">
    <text evidence="9">The sequence shown here is derived from an EMBL/GenBank/DDBJ whole genome shotgun (WGS) entry which is preliminary data.</text>
</comment>
<evidence type="ECO:0000256" key="8">
    <source>
        <dbReference type="HAMAP-Rule" id="MF_03117"/>
    </source>
</evidence>
<comment type="subunit">
    <text evidence="8">Monomer.</text>
</comment>
<evidence type="ECO:0000256" key="1">
    <source>
        <dbReference type="ARBA" id="ARBA00022490"/>
    </source>
</evidence>
<evidence type="ECO:0000313" key="10">
    <source>
        <dbReference type="Proteomes" id="UP001244011"/>
    </source>
</evidence>
<dbReference type="InterPro" id="IPR036412">
    <property type="entry name" value="HAD-like_sf"/>
</dbReference>
<dbReference type="FunFam" id="1.10.720.60:FF:000007">
    <property type="entry name" value="Enolase-phosphatase E1"/>
    <property type="match status" value="1"/>
</dbReference>
<comment type="cofactor">
    <cofactor evidence="8">
        <name>Mg(2+)</name>
        <dbReference type="ChEBI" id="CHEBI:18420"/>
    </cofactor>
    <text evidence="8">Binds 1 Mg(2+) ion per subunit.</text>
</comment>
<dbReference type="Pfam" id="PF00702">
    <property type="entry name" value="Hydrolase"/>
    <property type="match status" value="1"/>
</dbReference>
<evidence type="ECO:0000256" key="6">
    <source>
        <dbReference type="ARBA" id="ARBA00023167"/>
    </source>
</evidence>
<keyword evidence="1 8" id="KW-0963">Cytoplasm</keyword>
<evidence type="ECO:0000256" key="4">
    <source>
        <dbReference type="ARBA" id="ARBA00022801"/>
    </source>
</evidence>
<dbReference type="PANTHER" id="PTHR20371">
    <property type="entry name" value="ENOLASE-PHOSPHATASE E1"/>
    <property type="match status" value="1"/>
</dbReference>
<feature type="binding site" evidence="8">
    <location>
        <position position="15"/>
    </location>
    <ligand>
        <name>Mg(2+)</name>
        <dbReference type="ChEBI" id="CHEBI:18420"/>
    </ligand>
</feature>
<dbReference type="SFLD" id="SFLDG01133">
    <property type="entry name" value="C1.5.4:_Enolase-phosphatase_Li"/>
    <property type="match status" value="1"/>
</dbReference>
<protein>
    <recommendedName>
        <fullName evidence="8">Enolase-phosphatase E1</fullName>
        <ecNumber evidence="8">3.1.3.77</ecNumber>
    </recommendedName>
    <alternativeName>
        <fullName evidence="8">2,3-diketo-5-methylthio-1-phosphopentane phosphatase</fullName>
    </alternativeName>
</protein>
<dbReference type="SFLD" id="SFLDG01129">
    <property type="entry name" value="C1.5:_HAD__Beta-PGM__Phosphata"/>
    <property type="match status" value="1"/>
</dbReference>
<comment type="function">
    <text evidence="8">Bifunctional enzyme that catalyzes the enolization of 2,3-diketo-5-methylthiopentyl-1-phosphate (DK-MTP-1-P) into the intermediate 2-hydroxy-3-keto-5-methylthiopentenyl-1-phosphate (HK-MTPenyl-1-P), which is then dephosphorylated to form the acireductone 1,2-dihydroxy-3-keto-5-methylthiopentene (DHK-MTPene).</text>
</comment>
<keyword evidence="2 8" id="KW-0028">Amino-acid biosynthesis</keyword>
<dbReference type="AlphaFoldDB" id="A0AAJ0C5D9"/>
<proteinExistence type="inferred from homology"/>
<comment type="subcellular location">
    <subcellularLocation>
        <location evidence="8">Cytoplasm</location>
    </subcellularLocation>
    <subcellularLocation>
        <location evidence="8">Nucleus</location>
    </subcellularLocation>
</comment>
<comment type="pathway">
    <text evidence="8">Amino-acid biosynthesis; L-methionine biosynthesis via salvage pathway; L-methionine from S-methyl-5-thio-alpha-D-ribose 1-phosphate: step 4/6.</text>
</comment>
<dbReference type="GO" id="GO:0005737">
    <property type="term" value="C:cytoplasm"/>
    <property type="evidence" value="ECO:0007669"/>
    <property type="project" value="UniProtKB-SubCell"/>
</dbReference>
<gene>
    <name evidence="8" type="primary">UTR4</name>
    <name evidence="9" type="ORF">QBC33DRAFT_532942</name>
</gene>
<evidence type="ECO:0000256" key="7">
    <source>
        <dbReference type="ARBA" id="ARBA00023242"/>
    </source>
</evidence>
<dbReference type="PANTHER" id="PTHR20371:SF1">
    <property type="entry name" value="ENOLASE-PHOSPHATASE E1"/>
    <property type="match status" value="1"/>
</dbReference>
<comment type="catalytic activity">
    <reaction evidence="8">
        <text>5-methylsulfanyl-2,3-dioxopentyl phosphate + H2O = 1,2-dihydroxy-5-(methylsulfanyl)pent-1-en-3-one + phosphate</text>
        <dbReference type="Rhea" id="RHEA:21700"/>
        <dbReference type="ChEBI" id="CHEBI:15377"/>
        <dbReference type="ChEBI" id="CHEBI:43474"/>
        <dbReference type="ChEBI" id="CHEBI:49252"/>
        <dbReference type="ChEBI" id="CHEBI:58828"/>
        <dbReference type="EC" id="3.1.3.77"/>
    </reaction>
</comment>
<feature type="binding site" evidence="8">
    <location>
        <position position="192"/>
    </location>
    <ligand>
        <name>Mg(2+)</name>
        <dbReference type="ChEBI" id="CHEBI:18420"/>
    </ligand>
</feature>
<dbReference type="SFLD" id="SFLDS00003">
    <property type="entry name" value="Haloacid_Dehalogenase"/>
    <property type="match status" value="1"/>
</dbReference>
<evidence type="ECO:0000313" key="9">
    <source>
        <dbReference type="EMBL" id="KAK1769308.1"/>
    </source>
</evidence>
<dbReference type="PRINTS" id="PR00413">
    <property type="entry name" value="HADHALOGNASE"/>
</dbReference>
<dbReference type="Gene3D" id="1.10.720.60">
    <property type="match status" value="1"/>
</dbReference>
<keyword evidence="5 8" id="KW-0460">Magnesium</keyword>
<accession>A0AAJ0C5D9</accession>
<sequence>MAASSAAPIKAVLLDIEGTVCPISFVKDVLFPYALQALPDTLESEWDAPQFAPYRNAFPAEYALTRSAFTDHVRVLMSRDVKAPYLKSLQGYLWENGYESGALKAPLFPDVAAKFESWRAHGVTIVIYSSGSVPAQKLLFRHTNGSPSDLTPMITDFFDTVNAGPKTEQSSYEKIAGKHSRFAPNEWLFLSDNVKEVEAAEEAGLQSIIVQRPGNAPLPGDVQSRYRVIRSFDELDD</sequence>
<dbReference type="EMBL" id="MU839003">
    <property type="protein sequence ID" value="KAK1769308.1"/>
    <property type="molecule type" value="Genomic_DNA"/>
</dbReference>
<dbReference type="InterPro" id="IPR027511">
    <property type="entry name" value="ENOPH1_eukaryotes"/>
</dbReference>
<dbReference type="CDD" id="cd01629">
    <property type="entry name" value="HAD_EP"/>
    <property type="match status" value="1"/>
</dbReference>
<dbReference type="NCBIfam" id="TIGR01691">
    <property type="entry name" value="enolase-ppase"/>
    <property type="match status" value="1"/>
</dbReference>
<keyword evidence="4 8" id="KW-0378">Hydrolase</keyword>
<comment type="similarity">
    <text evidence="8">Belongs to the HAD-like hydrolase superfamily. MasA/MtnC family.</text>
</comment>
<dbReference type="InterPro" id="IPR006439">
    <property type="entry name" value="HAD-SF_hydro_IA"/>
</dbReference>
<keyword evidence="7 8" id="KW-0539">Nucleus</keyword>
<dbReference type="GO" id="GO:0000287">
    <property type="term" value="F:magnesium ion binding"/>
    <property type="evidence" value="ECO:0007669"/>
    <property type="project" value="UniProtKB-UniRule"/>
</dbReference>
<keyword evidence="3 8" id="KW-0479">Metal-binding</keyword>